<dbReference type="GO" id="GO:0007165">
    <property type="term" value="P:signal transduction"/>
    <property type="evidence" value="ECO:0007669"/>
    <property type="project" value="InterPro"/>
</dbReference>
<evidence type="ECO:0000313" key="3">
    <source>
        <dbReference type="EMBL" id="KAJ8549847.1"/>
    </source>
</evidence>
<reference evidence="4" key="1">
    <citation type="journal article" date="2023" name="Proc. Natl. Acad. Sci. U.S.A.">
        <title>Genomic and structural basis for evolution of tropane alkaloid biosynthesis.</title>
        <authorList>
            <person name="Wanga Y.-J."/>
            <person name="Taina T."/>
            <person name="Yua J.-Y."/>
            <person name="Lia J."/>
            <person name="Xua B."/>
            <person name="Chenc J."/>
            <person name="D'Auriad J.C."/>
            <person name="Huanga J.-P."/>
            <person name="Huanga S.-X."/>
        </authorList>
    </citation>
    <scope>NUCLEOTIDE SEQUENCE [LARGE SCALE GENOMIC DNA]</scope>
    <source>
        <strain evidence="4">cv. KIB-2019</strain>
    </source>
</reference>
<dbReference type="Pfam" id="PF01582">
    <property type="entry name" value="TIR"/>
    <property type="match status" value="1"/>
</dbReference>
<proteinExistence type="predicted"/>
<evidence type="ECO:0000313" key="4">
    <source>
        <dbReference type="Proteomes" id="UP001152561"/>
    </source>
</evidence>
<dbReference type="OrthoDB" id="6160824at2759"/>
<dbReference type="SUPFAM" id="SSF52200">
    <property type="entry name" value="Toll/Interleukin receptor TIR domain"/>
    <property type="match status" value="1"/>
</dbReference>
<protein>
    <recommendedName>
        <fullName evidence="2">TIR domain-containing protein</fullName>
    </recommendedName>
</protein>
<keyword evidence="1" id="KW-0732">Signal</keyword>
<organism evidence="3 4">
    <name type="scientific">Anisodus acutangulus</name>
    <dbReference type="NCBI Taxonomy" id="402998"/>
    <lineage>
        <taxon>Eukaryota</taxon>
        <taxon>Viridiplantae</taxon>
        <taxon>Streptophyta</taxon>
        <taxon>Embryophyta</taxon>
        <taxon>Tracheophyta</taxon>
        <taxon>Spermatophyta</taxon>
        <taxon>Magnoliopsida</taxon>
        <taxon>eudicotyledons</taxon>
        <taxon>Gunneridae</taxon>
        <taxon>Pentapetalae</taxon>
        <taxon>asterids</taxon>
        <taxon>lamiids</taxon>
        <taxon>Solanales</taxon>
        <taxon>Solanaceae</taxon>
        <taxon>Solanoideae</taxon>
        <taxon>Hyoscyameae</taxon>
        <taxon>Anisodus</taxon>
    </lineage>
</organism>
<dbReference type="Gene3D" id="3.40.50.10140">
    <property type="entry name" value="Toll/interleukin-1 receptor homology (TIR) domain"/>
    <property type="match status" value="1"/>
</dbReference>
<feature type="chain" id="PRO_5040348921" description="TIR domain-containing protein" evidence="1">
    <location>
        <begin position="30"/>
        <end position="153"/>
    </location>
</feature>
<accession>A0A9Q1M1V9</accession>
<evidence type="ECO:0000256" key="1">
    <source>
        <dbReference type="SAM" id="SignalP"/>
    </source>
</evidence>
<dbReference type="Proteomes" id="UP001152561">
    <property type="component" value="Unassembled WGS sequence"/>
</dbReference>
<dbReference type="AlphaFoldDB" id="A0A9Q1M1V9"/>
<dbReference type="EMBL" id="JAJAGQ010000011">
    <property type="protein sequence ID" value="KAJ8549847.1"/>
    <property type="molecule type" value="Genomic_DNA"/>
</dbReference>
<keyword evidence="4" id="KW-1185">Reference proteome</keyword>
<feature type="domain" description="TIR" evidence="2">
    <location>
        <begin position="19"/>
        <end position="110"/>
    </location>
</feature>
<dbReference type="InterPro" id="IPR035897">
    <property type="entry name" value="Toll_tir_struct_dom_sf"/>
</dbReference>
<gene>
    <name evidence="3" type="ORF">K7X08_033554</name>
</gene>
<name>A0A9Q1M1V9_9SOLA</name>
<sequence length="153" mass="17575">MFEVIVNTRISKPCLSLAVVLQLFTCVDPSTVRKQKESYEDVFAKHEENFKGETEKIQRWRDALKEATSISGYDIQHMEDGHESRCIRQIAVQILNKLGHTKPKIADSLVGIEPQFKKPLGTWFSMDKLKRNTAGCGFLMIYVTLCQRNQVQK</sequence>
<dbReference type="InterPro" id="IPR000157">
    <property type="entry name" value="TIR_dom"/>
</dbReference>
<evidence type="ECO:0000259" key="2">
    <source>
        <dbReference type="Pfam" id="PF01582"/>
    </source>
</evidence>
<feature type="signal peptide" evidence="1">
    <location>
        <begin position="1"/>
        <end position="29"/>
    </location>
</feature>
<comment type="caution">
    <text evidence="3">The sequence shown here is derived from an EMBL/GenBank/DDBJ whole genome shotgun (WGS) entry which is preliminary data.</text>
</comment>